<dbReference type="EMBL" id="JBHUKR010000007">
    <property type="protein sequence ID" value="MFD2417563.1"/>
    <property type="molecule type" value="Genomic_DNA"/>
</dbReference>
<evidence type="ECO:0000256" key="3">
    <source>
        <dbReference type="SAM" id="MobiDB-lite"/>
    </source>
</evidence>
<dbReference type="PANTHER" id="PTHR30023:SF0">
    <property type="entry name" value="PENICILLIN-SENSITIVE CARBOXYPEPTIDASE A"/>
    <property type="match status" value="1"/>
</dbReference>
<keyword evidence="5" id="KW-0121">Carboxypeptidase</keyword>
<feature type="compositionally biased region" description="Polar residues" evidence="3">
    <location>
        <begin position="89"/>
        <end position="98"/>
    </location>
</feature>
<keyword evidence="4" id="KW-0812">Transmembrane</keyword>
<dbReference type="PANTHER" id="PTHR30023">
    <property type="entry name" value="D-ALANYL-D-ALANINE CARBOXYPEPTIDASE"/>
    <property type="match status" value="1"/>
</dbReference>
<keyword evidence="4" id="KW-0472">Membrane</keyword>
<dbReference type="EC" id="3.4.16.4" evidence="5"/>
<evidence type="ECO:0000256" key="4">
    <source>
        <dbReference type="SAM" id="Phobius"/>
    </source>
</evidence>
<proteinExistence type="inferred from homology"/>
<feature type="transmembrane region" description="Helical" evidence="4">
    <location>
        <begin position="35"/>
        <end position="57"/>
    </location>
</feature>
<dbReference type="NCBIfam" id="TIGR00666">
    <property type="entry name" value="PBP4"/>
    <property type="match status" value="1"/>
</dbReference>
<comment type="similarity">
    <text evidence="1">Belongs to the peptidase S13 family.</text>
</comment>
<dbReference type="GO" id="GO:0009002">
    <property type="term" value="F:serine-type D-Ala-D-Ala carboxypeptidase activity"/>
    <property type="evidence" value="ECO:0007669"/>
    <property type="project" value="UniProtKB-EC"/>
</dbReference>
<evidence type="ECO:0000256" key="1">
    <source>
        <dbReference type="ARBA" id="ARBA00006096"/>
    </source>
</evidence>
<feature type="region of interest" description="Disordered" evidence="3">
    <location>
        <begin position="74"/>
        <end position="98"/>
    </location>
</feature>
<gene>
    <name evidence="5" type="primary">dacB</name>
    <name evidence="5" type="ORF">ACFSXZ_14630</name>
</gene>
<feature type="region of interest" description="Disordered" evidence="3">
    <location>
        <begin position="1"/>
        <end position="30"/>
    </location>
</feature>
<name>A0ABW5FRA3_9PSEU</name>
<dbReference type="InterPro" id="IPR012338">
    <property type="entry name" value="Beta-lactam/transpept-like"/>
</dbReference>
<organism evidence="5 6">
    <name type="scientific">Amycolatopsis pigmentata</name>
    <dbReference type="NCBI Taxonomy" id="450801"/>
    <lineage>
        <taxon>Bacteria</taxon>
        <taxon>Bacillati</taxon>
        <taxon>Actinomycetota</taxon>
        <taxon>Actinomycetes</taxon>
        <taxon>Pseudonocardiales</taxon>
        <taxon>Pseudonocardiaceae</taxon>
        <taxon>Amycolatopsis</taxon>
    </lineage>
</organism>
<keyword evidence="5" id="KW-0645">Protease</keyword>
<comment type="caution">
    <text evidence="5">The sequence shown here is derived from an EMBL/GenBank/DDBJ whole genome shotgun (WGS) entry which is preliminary data.</text>
</comment>
<sequence length="488" mass="49239">MRIEPTGEIHVAAPGSQEQPPPPEEPPRRKRRRGLLVGGVVLLLVLALGGASAVPYVSNRLGLPWAPNLPKGDEPSPATVNLALKAPNPSASAPTNSGVAGQLSGPAGNPALAQLTGIVIDPATGSTLWDHSSTSPLTPASATKLLTMSAALLTLDHGMQLSTKVVAGPTPDTVILVPGGDPTLSGLAPGQKSVYPGAAHLDDLVAQVKRSVGGSVRRVEIDTSLFSGDTSAPGWEAGDVPTYAAPIVSGMLDGGLVDATNEGSHHVNDPSAALLQEFARRLGASAGGTTTAPKSGKVLGEVHSAPITETISRLLQLSDNTLAEMIGRQTAIATGAPATFAGVADTTKRVLSQNGFDLSGVQLSDASGLSTQNRAPAKLLAQLLAVAAAPDGKDPRTPKLRALLDGLPVAGGSGTLAGRYGDPASSPGKGWVRAKTGTLSNVNTLAGYVLDADGRVLSFTLMSNGSDQNAGRAALDVVAAALRGCGCR</sequence>
<evidence type="ECO:0000313" key="6">
    <source>
        <dbReference type="Proteomes" id="UP001597417"/>
    </source>
</evidence>
<keyword evidence="2 5" id="KW-0378">Hydrolase</keyword>
<accession>A0ABW5FRA3</accession>
<dbReference type="PRINTS" id="PR00922">
    <property type="entry name" value="DADACBPTASE3"/>
</dbReference>
<keyword evidence="6" id="KW-1185">Reference proteome</keyword>
<protein>
    <submittedName>
        <fullName evidence="5">D-alanyl-D-alanine carboxypeptidase/D-alanyl-D-alanine-endopeptidase</fullName>
        <ecNumber evidence="5">3.4.16.4</ecNumber>
    </submittedName>
</protein>
<keyword evidence="4" id="KW-1133">Transmembrane helix</keyword>
<dbReference type="InterPro" id="IPR000667">
    <property type="entry name" value="Peptidase_S13"/>
</dbReference>
<dbReference type="Gene3D" id="3.40.710.10">
    <property type="entry name" value="DD-peptidase/beta-lactamase superfamily"/>
    <property type="match status" value="2"/>
</dbReference>
<dbReference type="SUPFAM" id="SSF56601">
    <property type="entry name" value="beta-lactamase/transpeptidase-like"/>
    <property type="match status" value="1"/>
</dbReference>
<dbReference type="Pfam" id="PF02113">
    <property type="entry name" value="Peptidase_S13"/>
    <property type="match status" value="2"/>
</dbReference>
<reference evidence="6" key="1">
    <citation type="journal article" date="2019" name="Int. J. Syst. Evol. Microbiol.">
        <title>The Global Catalogue of Microorganisms (GCM) 10K type strain sequencing project: providing services to taxonomists for standard genome sequencing and annotation.</title>
        <authorList>
            <consortium name="The Broad Institute Genomics Platform"/>
            <consortium name="The Broad Institute Genome Sequencing Center for Infectious Disease"/>
            <person name="Wu L."/>
            <person name="Ma J."/>
        </authorList>
    </citation>
    <scope>NUCLEOTIDE SEQUENCE [LARGE SCALE GENOMIC DNA]</scope>
    <source>
        <strain evidence="6">CGMCC 4.7645</strain>
    </source>
</reference>
<evidence type="ECO:0000313" key="5">
    <source>
        <dbReference type="EMBL" id="MFD2417563.1"/>
    </source>
</evidence>
<evidence type="ECO:0000256" key="2">
    <source>
        <dbReference type="ARBA" id="ARBA00022801"/>
    </source>
</evidence>
<dbReference type="RefSeq" id="WP_378265424.1">
    <property type="nucleotide sequence ID" value="NZ_JBHUKR010000007.1"/>
</dbReference>
<dbReference type="Proteomes" id="UP001597417">
    <property type="component" value="Unassembled WGS sequence"/>
</dbReference>